<dbReference type="OrthoDB" id="1936659at2"/>
<dbReference type="RefSeq" id="WP_066630783.1">
    <property type="nucleotide sequence ID" value="NZ_FQXL01000087.1"/>
</dbReference>
<protein>
    <submittedName>
        <fullName evidence="1">Uncharacterized protein</fullName>
    </submittedName>
</protein>
<evidence type="ECO:0000313" key="1">
    <source>
        <dbReference type="EMBL" id="KZL88731.1"/>
    </source>
</evidence>
<evidence type="ECO:0000313" key="2">
    <source>
        <dbReference type="Proteomes" id="UP000076603"/>
    </source>
</evidence>
<organism evidence="1 2">
    <name type="scientific">Clostridium magnum DSM 2767</name>
    <dbReference type="NCBI Taxonomy" id="1121326"/>
    <lineage>
        <taxon>Bacteria</taxon>
        <taxon>Bacillati</taxon>
        <taxon>Bacillota</taxon>
        <taxon>Clostridia</taxon>
        <taxon>Eubacteriales</taxon>
        <taxon>Clostridiaceae</taxon>
        <taxon>Clostridium</taxon>
    </lineage>
</organism>
<proteinExistence type="predicted"/>
<comment type="caution">
    <text evidence="1">The sequence shown here is derived from an EMBL/GenBank/DDBJ whole genome shotgun (WGS) entry which is preliminary data.</text>
</comment>
<dbReference type="PATRIC" id="fig|1121326.3.peg.6086"/>
<dbReference type="AlphaFoldDB" id="A0A162QMX4"/>
<accession>A0A162QMX4</accession>
<sequence length="210" mass="24484">MGNPKKLNLDYEKLCEIAKALNENMLANRSRSKENKISNDHFIRQRFDISRKDFSFTIKGTGIKYNQTTFMYDIANYNSITKVMLNTKSSTEAEEEMAATSEEQINEKEVEDYKSNTFTTLNTLKEIMPTLLEILEWYRLQKDSSTKVILAKLELNLNDPELSGNVSPHPIKCYDSIFIKFKEVCKQYPGYKQQDLISKALLEFINKYKK</sequence>
<gene>
    <name evidence="1" type="ORF">CLMAG_60200</name>
</gene>
<keyword evidence="2" id="KW-1185">Reference proteome</keyword>
<dbReference type="STRING" id="1121326.CLMAG_60200"/>
<reference evidence="1 2" key="1">
    <citation type="submission" date="2016-04" db="EMBL/GenBank/DDBJ databases">
        <title>Genome sequence of Clostridium magnum DSM 2767.</title>
        <authorList>
            <person name="Poehlein A."/>
            <person name="Uhlig R."/>
            <person name="Fischer R."/>
            <person name="Bahl H."/>
            <person name="Daniel R."/>
        </authorList>
    </citation>
    <scope>NUCLEOTIDE SEQUENCE [LARGE SCALE GENOMIC DNA]</scope>
    <source>
        <strain evidence="1 2">DSM 2767</strain>
    </source>
</reference>
<name>A0A162QMX4_9CLOT</name>
<dbReference type="Proteomes" id="UP000076603">
    <property type="component" value="Unassembled WGS sequence"/>
</dbReference>
<dbReference type="EMBL" id="LWAE01000015">
    <property type="protein sequence ID" value="KZL88731.1"/>
    <property type="molecule type" value="Genomic_DNA"/>
</dbReference>